<comment type="subcellular location">
    <subcellularLocation>
        <location evidence="1">Nucleus</location>
    </subcellularLocation>
</comment>
<dbReference type="PROSITE" id="PS50097">
    <property type="entry name" value="BTB"/>
    <property type="match status" value="1"/>
</dbReference>
<feature type="domain" description="BTB" evidence="4">
    <location>
        <begin position="1"/>
        <end position="66"/>
    </location>
</feature>
<dbReference type="AlphaFoldDB" id="A0A1B0FQU3"/>
<name>A0A1B0FQU3_GLOMM</name>
<dbReference type="InterPro" id="IPR000210">
    <property type="entry name" value="BTB/POZ_dom"/>
</dbReference>
<dbReference type="Pfam" id="PF00651">
    <property type="entry name" value="BTB"/>
    <property type="match status" value="1"/>
</dbReference>
<organism evidence="5 6">
    <name type="scientific">Glossina morsitans morsitans</name>
    <name type="common">Savannah tsetse fly</name>
    <dbReference type="NCBI Taxonomy" id="37546"/>
    <lineage>
        <taxon>Eukaryota</taxon>
        <taxon>Metazoa</taxon>
        <taxon>Ecdysozoa</taxon>
        <taxon>Arthropoda</taxon>
        <taxon>Hexapoda</taxon>
        <taxon>Insecta</taxon>
        <taxon>Pterygota</taxon>
        <taxon>Neoptera</taxon>
        <taxon>Endopterygota</taxon>
        <taxon>Diptera</taxon>
        <taxon>Brachycera</taxon>
        <taxon>Muscomorpha</taxon>
        <taxon>Hippoboscoidea</taxon>
        <taxon>Glossinidae</taxon>
        <taxon>Glossina</taxon>
    </lineage>
</organism>
<protein>
    <recommendedName>
        <fullName evidence="4">BTB domain-containing protein</fullName>
    </recommendedName>
</protein>
<evidence type="ECO:0000256" key="2">
    <source>
        <dbReference type="ARBA" id="ARBA00023242"/>
    </source>
</evidence>
<evidence type="ECO:0000313" key="5">
    <source>
        <dbReference type="EnsemblMetazoa" id="GMOY006320-PA"/>
    </source>
</evidence>
<dbReference type="VEuPathDB" id="VectorBase:GMOY006320"/>
<dbReference type="InterPro" id="IPR011333">
    <property type="entry name" value="SKP1/BTB/POZ_sf"/>
</dbReference>
<dbReference type="SUPFAM" id="SSF54695">
    <property type="entry name" value="POZ domain"/>
    <property type="match status" value="1"/>
</dbReference>
<dbReference type="STRING" id="37546.A0A1B0FQU3"/>
<feature type="compositionally biased region" description="Low complexity" evidence="3">
    <location>
        <begin position="133"/>
        <end position="145"/>
    </location>
</feature>
<dbReference type="GO" id="GO:0005634">
    <property type="term" value="C:nucleus"/>
    <property type="evidence" value="ECO:0007669"/>
    <property type="project" value="UniProtKB-SubCell"/>
</dbReference>
<dbReference type="PANTHER" id="PTHR23110:SF81">
    <property type="entry name" value="BTB-PROTEIN-VII, ISOFORM F-RELATED"/>
    <property type="match status" value="1"/>
</dbReference>
<dbReference type="GO" id="GO:0006357">
    <property type="term" value="P:regulation of transcription by RNA polymerase II"/>
    <property type="evidence" value="ECO:0007669"/>
    <property type="project" value="TreeGrafter"/>
</dbReference>
<dbReference type="PANTHER" id="PTHR23110">
    <property type="entry name" value="BTB DOMAIN TRANSCRIPTION FACTOR"/>
    <property type="match status" value="1"/>
</dbReference>
<evidence type="ECO:0000313" key="6">
    <source>
        <dbReference type="Proteomes" id="UP000092444"/>
    </source>
</evidence>
<dbReference type="PhylomeDB" id="A0A1B0FQU3"/>
<dbReference type="InterPro" id="IPR051095">
    <property type="entry name" value="Dros_DevTransReg"/>
</dbReference>
<dbReference type="CDD" id="cd18315">
    <property type="entry name" value="BTB_POZ_BAB-like"/>
    <property type="match status" value="1"/>
</dbReference>
<dbReference type="Gene3D" id="3.30.710.10">
    <property type="entry name" value="Potassium Channel Kv1.1, Chain A"/>
    <property type="match status" value="1"/>
</dbReference>
<dbReference type="SMART" id="SM00225">
    <property type="entry name" value="BTB"/>
    <property type="match status" value="1"/>
</dbReference>
<dbReference type="Proteomes" id="UP000092444">
    <property type="component" value="Unassembled WGS sequence"/>
</dbReference>
<accession>A0A1B0FQU3</accession>
<proteinExistence type="predicted"/>
<keyword evidence="6" id="KW-1185">Reference proteome</keyword>
<dbReference type="EMBL" id="CCAG010004615">
    <property type="status" value="NOT_ANNOTATED_CDS"/>
    <property type="molecule type" value="Genomic_DNA"/>
</dbReference>
<reference evidence="5" key="1">
    <citation type="submission" date="2020-05" db="UniProtKB">
        <authorList>
            <consortium name="EnsemblMetazoa"/>
        </authorList>
    </citation>
    <scope>IDENTIFICATION</scope>
    <source>
        <strain evidence="5">Yale</strain>
    </source>
</reference>
<keyword evidence="2" id="KW-0539">Nucleus</keyword>
<dbReference type="EnsemblMetazoa" id="GMOY006320-RA">
    <property type="protein sequence ID" value="GMOY006320-PA"/>
    <property type="gene ID" value="GMOY006320"/>
</dbReference>
<evidence type="ECO:0000259" key="4">
    <source>
        <dbReference type="PROSITE" id="PS50097"/>
    </source>
</evidence>
<evidence type="ECO:0000256" key="1">
    <source>
        <dbReference type="ARBA" id="ARBA00004123"/>
    </source>
</evidence>
<feature type="compositionally biased region" description="Polar residues" evidence="3">
    <location>
        <begin position="151"/>
        <end position="161"/>
    </location>
</feature>
<sequence>MDVTLVCDEELLRAHKLVLAISSSYFQQIFISNSCKHTTFILKGITHNITIGLLGFMYRGVVNVMQCEIEAFLKIGQRLKIKGFSTNSTLSAASLFSEESFNQNAVLLGADIKANTILNTKYKCITNAASNNSEENAVENSNSEDNSNDDTVGSSRTVPLP</sequence>
<evidence type="ECO:0000256" key="3">
    <source>
        <dbReference type="SAM" id="MobiDB-lite"/>
    </source>
</evidence>
<feature type="region of interest" description="Disordered" evidence="3">
    <location>
        <begin position="133"/>
        <end position="161"/>
    </location>
</feature>